<accession>A0A7D8URS7</accession>
<dbReference type="PANTHER" id="PTHR15032">
    <property type="entry name" value="N-ACYL-PHOSPHATIDYLETHANOLAMINE-HYDROLYZING PHOSPHOLIPASE D"/>
    <property type="match status" value="1"/>
</dbReference>
<reference evidence="4 5" key="1">
    <citation type="submission" date="2018-05" db="EMBL/GenBank/DDBJ databases">
        <title>Whole genome sequencing for identification of molecular markers to develop diagnostic detection tools for the regulated plant pathogen Lachnellula willkommii.</title>
        <authorList>
            <person name="Giroux E."/>
            <person name="Bilodeau G."/>
        </authorList>
    </citation>
    <scope>NUCLEOTIDE SEQUENCE [LARGE SCALE GENOMIC DNA]</scope>
    <source>
        <strain evidence="4 5">CBS 625.97</strain>
    </source>
</reference>
<evidence type="ECO:0000256" key="1">
    <source>
        <dbReference type="PIRSR" id="PIRSR038896-50"/>
    </source>
</evidence>
<feature type="binding site" evidence="1">
    <location>
        <position position="160"/>
    </location>
    <ligand>
        <name>an N-acyl-1,2-diacyl-sn-glycero-3-phosphoethanolamine</name>
        <dbReference type="ChEBI" id="CHEBI:62537"/>
    </ligand>
</feature>
<dbReference type="SUPFAM" id="SSF56281">
    <property type="entry name" value="Metallo-hydrolase/oxidoreductase"/>
    <property type="match status" value="2"/>
</dbReference>
<dbReference type="EMBL" id="QGMG01000157">
    <property type="protein sequence ID" value="TVY56480.1"/>
    <property type="molecule type" value="Genomic_DNA"/>
</dbReference>
<dbReference type="OrthoDB" id="332863at2759"/>
<dbReference type="PANTHER" id="PTHR15032:SF27">
    <property type="entry name" value="N-ACYL-PHOSPHATIDYLETHANOLAMINE-HYDROLYZING PHOSPHOLIPASE D"/>
    <property type="match status" value="1"/>
</dbReference>
<dbReference type="GO" id="GO:0070291">
    <property type="term" value="P:N-acylethanolamine metabolic process"/>
    <property type="evidence" value="ECO:0007669"/>
    <property type="project" value="TreeGrafter"/>
</dbReference>
<dbReference type="AlphaFoldDB" id="A0A7D8URS7"/>
<dbReference type="InterPro" id="IPR036866">
    <property type="entry name" value="RibonucZ/Hydroxyglut_hydro"/>
</dbReference>
<dbReference type="Gene3D" id="3.60.15.10">
    <property type="entry name" value="Ribonuclease Z/Hydroxyacylglutathione hydrolase-like"/>
    <property type="match status" value="1"/>
</dbReference>
<feature type="domain" description="Metallo-beta-lactamase" evidence="3">
    <location>
        <begin position="116"/>
        <end position="365"/>
    </location>
</feature>
<gene>
    <name evidence="4" type="primary">NAPEPLD_1</name>
    <name evidence="4" type="ORF">LCER1_G003734</name>
</gene>
<dbReference type="GO" id="GO:0005737">
    <property type="term" value="C:cytoplasm"/>
    <property type="evidence" value="ECO:0007669"/>
    <property type="project" value="TreeGrafter"/>
</dbReference>
<protein>
    <submittedName>
        <fullName evidence="4">N-acyl-phosphatidylethanolamine-hydrolyzing phospholipase D</fullName>
    </submittedName>
</protein>
<feature type="region of interest" description="Disordered" evidence="2">
    <location>
        <begin position="1"/>
        <end position="37"/>
    </location>
</feature>
<evidence type="ECO:0000313" key="5">
    <source>
        <dbReference type="Proteomes" id="UP000481288"/>
    </source>
</evidence>
<feature type="compositionally biased region" description="Polar residues" evidence="2">
    <location>
        <begin position="1"/>
        <end position="16"/>
    </location>
</feature>
<organism evidence="4 5">
    <name type="scientific">Lachnellula cervina</name>
    <dbReference type="NCBI Taxonomy" id="1316786"/>
    <lineage>
        <taxon>Eukaryota</taxon>
        <taxon>Fungi</taxon>
        <taxon>Dikarya</taxon>
        <taxon>Ascomycota</taxon>
        <taxon>Pezizomycotina</taxon>
        <taxon>Leotiomycetes</taxon>
        <taxon>Helotiales</taxon>
        <taxon>Lachnaceae</taxon>
        <taxon>Lachnellula</taxon>
    </lineage>
</organism>
<dbReference type="GO" id="GO:0070292">
    <property type="term" value="P:N-acylphosphatidylethanolamine metabolic process"/>
    <property type="evidence" value="ECO:0007669"/>
    <property type="project" value="TreeGrafter"/>
</dbReference>
<dbReference type="PIRSF" id="PIRSF038896">
    <property type="entry name" value="NAPE-PLD"/>
    <property type="match status" value="1"/>
</dbReference>
<sequence>MSRTKSWPLWSTTSTKPARPSHHANSQGTAFKNPWPSADPPTWTELLQSKFPLEWYEDLSKKHPGTRDVKVVVPDWGAATLKKRGLARDKCIVATALGHAGVITEQSLESGKSLYVVYDPIFSPRAGPTQYTGPQRLRGSPCQVTDLPGCDAVAISHNHYDHLDLPTIQAILKRFPEARYFVPRGNKSWLCALGIPPDKVTELDWWQSRNFSAQDFGHPPSVSPTEETLRFTCVPAQHNSGRGALDQGTTLWCGWVVEQLIGSQDEATLAKARRKSAIFHAGDTGYRRSASSPAICPIFKEIGENLGPFDISFVPIWRGGSLGFISRLGLRLSHDAVPSALHASPGDALDIHREVRSKNTIAIHFGSFVGSENESLEAVLEFEEEREERSILELEGGEDAGKGRAGMVDIGGSFAVEVGVEDA</sequence>
<name>A0A7D8URS7_9HELO</name>
<dbReference type="Pfam" id="PF12706">
    <property type="entry name" value="Lactamase_B_2"/>
    <property type="match status" value="1"/>
</dbReference>
<proteinExistence type="predicted"/>
<keyword evidence="5" id="KW-1185">Reference proteome</keyword>
<evidence type="ECO:0000313" key="4">
    <source>
        <dbReference type="EMBL" id="TVY56480.1"/>
    </source>
</evidence>
<dbReference type="InterPro" id="IPR024884">
    <property type="entry name" value="NAPE-PLD"/>
</dbReference>
<evidence type="ECO:0000259" key="3">
    <source>
        <dbReference type="Pfam" id="PF12706"/>
    </source>
</evidence>
<dbReference type="GO" id="GO:0070290">
    <property type="term" value="F:N-acylphosphatidylethanolamine-specific phospholipase D activity"/>
    <property type="evidence" value="ECO:0007669"/>
    <property type="project" value="InterPro"/>
</dbReference>
<evidence type="ECO:0000256" key="2">
    <source>
        <dbReference type="SAM" id="MobiDB-lite"/>
    </source>
</evidence>
<dbReference type="Proteomes" id="UP000481288">
    <property type="component" value="Unassembled WGS sequence"/>
</dbReference>
<dbReference type="GO" id="GO:0008270">
    <property type="term" value="F:zinc ion binding"/>
    <property type="evidence" value="ECO:0007669"/>
    <property type="project" value="InterPro"/>
</dbReference>
<comment type="caution">
    <text evidence="4">The sequence shown here is derived from an EMBL/GenBank/DDBJ whole genome shotgun (WGS) entry which is preliminary data.</text>
</comment>
<dbReference type="InterPro" id="IPR001279">
    <property type="entry name" value="Metallo-B-lactamas"/>
</dbReference>
<feature type="binding site" evidence="1">
    <location>
        <position position="342"/>
    </location>
    <ligand>
        <name>an N-acyl-1,2-diacyl-sn-glycero-3-phosphoethanolamine</name>
        <dbReference type="ChEBI" id="CHEBI:62537"/>
    </ligand>
</feature>